<feature type="region of interest" description="Disordered" evidence="1">
    <location>
        <begin position="327"/>
        <end position="346"/>
    </location>
</feature>
<evidence type="ECO:0000313" key="3">
    <source>
        <dbReference type="Proteomes" id="UP000559256"/>
    </source>
</evidence>
<sequence>MGERWSVEDTWQLITEIRKKSNFKVLFGPEVGENTSGDSKAIVLKGIGEVLFPEAYQTNQKRAGDRVKHRIDYLRKNFKECARHLKKTGEGVQGLYQIAPDGPDHDTDRRAVNIWEEIEREFVYFPELWKMWSTKPNLLPICVTTAVGPHGLETVLVQSFNTPYPPPPPGSAPYQSPRAVLGFANTANDASQAVGNGELRRTVSDSQIDPELLHLSQPSATATPPSTPTPSGADKENVSISSTRRHPRPSSFSASGSIQQTPVLLPQKRGFEEQLVDMSKDMMDKTNRRADDMHQAKKPYTLEEYQEKLQELNSNIAVLDGKKLVRAPSPDWDQSLLEKDQEGTEL</sequence>
<comment type="caution">
    <text evidence="2">The sequence shown here is derived from an EMBL/GenBank/DDBJ whole genome shotgun (WGS) entry which is preliminary data.</text>
</comment>
<dbReference type="EMBL" id="JAACJM010000025">
    <property type="protein sequence ID" value="KAF5366049.1"/>
    <property type="molecule type" value="Genomic_DNA"/>
</dbReference>
<dbReference type="Proteomes" id="UP000559256">
    <property type="component" value="Unassembled WGS sequence"/>
</dbReference>
<feature type="compositionally biased region" description="Basic and acidic residues" evidence="1">
    <location>
        <begin position="336"/>
        <end position="346"/>
    </location>
</feature>
<feature type="compositionally biased region" description="Polar residues" evidence="1">
    <location>
        <begin position="250"/>
        <end position="262"/>
    </location>
</feature>
<evidence type="ECO:0000313" key="2">
    <source>
        <dbReference type="EMBL" id="KAF5366049.1"/>
    </source>
</evidence>
<evidence type="ECO:0000256" key="1">
    <source>
        <dbReference type="SAM" id="MobiDB-lite"/>
    </source>
</evidence>
<proteinExistence type="predicted"/>
<name>A0A8H5GJ40_9AGAR</name>
<keyword evidence="3" id="KW-1185">Reference proteome</keyword>
<dbReference type="AlphaFoldDB" id="A0A8H5GJ40"/>
<feature type="region of interest" description="Disordered" evidence="1">
    <location>
        <begin position="215"/>
        <end position="267"/>
    </location>
</feature>
<dbReference type="OrthoDB" id="3231351at2759"/>
<protein>
    <submittedName>
        <fullName evidence="2">Uncharacterized protein</fullName>
    </submittedName>
</protein>
<reference evidence="2 3" key="1">
    <citation type="journal article" date="2020" name="ISME J.">
        <title>Uncovering the hidden diversity of litter-decomposition mechanisms in mushroom-forming fungi.</title>
        <authorList>
            <person name="Floudas D."/>
            <person name="Bentzer J."/>
            <person name="Ahren D."/>
            <person name="Johansson T."/>
            <person name="Persson P."/>
            <person name="Tunlid A."/>
        </authorList>
    </citation>
    <scope>NUCLEOTIDE SEQUENCE [LARGE SCALE GENOMIC DNA]</scope>
    <source>
        <strain evidence="2 3">CBS 291.85</strain>
    </source>
</reference>
<gene>
    <name evidence="2" type="ORF">D9758_006623</name>
</gene>
<accession>A0A8H5GJ40</accession>
<organism evidence="2 3">
    <name type="scientific">Tetrapyrgos nigripes</name>
    <dbReference type="NCBI Taxonomy" id="182062"/>
    <lineage>
        <taxon>Eukaryota</taxon>
        <taxon>Fungi</taxon>
        <taxon>Dikarya</taxon>
        <taxon>Basidiomycota</taxon>
        <taxon>Agaricomycotina</taxon>
        <taxon>Agaricomycetes</taxon>
        <taxon>Agaricomycetidae</taxon>
        <taxon>Agaricales</taxon>
        <taxon>Marasmiineae</taxon>
        <taxon>Marasmiaceae</taxon>
        <taxon>Tetrapyrgos</taxon>
    </lineage>
</organism>